<dbReference type="EMBL" id="JAUKUA010000002">
    <property type="protein sequence ID" value="KAK0725707.1"/>
    <property type="molecule type" value="Genomic_DNA"/>
</dbReference>
<organism evidence="2 3">
    <name type="scientific">Lasiosphaeris hirsuta</name>
    <dbReference type="NCBI Taxonomy" id="260670"/>
    <lineage>
        <taxon>Eukaryota</taxon>
        <taxon>Fungi</taxon>
        <taxon>Dikarya</taxon>
        <taxon>Ascomycota</taxon>
        <taxon>Pezizomycotina</taxon>
        <taxon>Sordariomycetes</taxon>
        <taxon>Sordariomycetidae</taxon>
        <taxon>Sordariales</taxon>
        <taxon>Lasiosphaeriaceae</taxon>
        <taxon>Lasiosphaeris</taxon>
    </lineage>
</organism>
<protein>
    <submittedName>
        <fullName evidence="2">Uncharacterized protein</fullName>
    </submittedName>
</protein>
<name>A0AA40E5F2_9PEZI</name>
<keyword evidence="3" id="KW-1185">Reference proteome</keyword>
<comment type="caution">
    <text evidence="2">The sequence shown here is derived from an EMBL/GenBank/DDBJ whole genome shotgun (WGS) entry which is preliminary data.</text>
</comment>
<evidence type="ECO:0000313" key="3">
    <source>
        <dbReference type="Proteomes" id="UP001172102"/>
    </source>
</evidence>
<accession>A0AA40E5F2</accession>
<dbReference type="AlphaFoldDB" id="A0AA40E5F2"/>
<evidence type="ECO:0000313" key="2">
    <source>
        <dbReference type="EMBL" id="KAK0725707.1"/>
    </source>
</evidence>
<proteinExistence type="predicted"/>
<sequence>MTGTGSVEVRWLRGGQAQKKFGPKSGPVVPRQVRTGPKWRGIQSNPGFFVSV</sequence>
<reference evidence="2" key="1">
    <citation type="submission" date="2023-06" db="EMBL/GenBank/DDBJ databases">
        <title>Genome-scale phylogeny and comparative genomics of the fungal order Sordariales.</title>
        <authorList>
            <consortium name="Lawrence Berkeley National Laboratory"/>
            <person name="Hensen N."/>
            <person name="Bonometti L."/>
            <person name="Westerberg I."/>
            <person name="Brannstrom I.O."/>
            <person name="Guillou S."/>
            <person name="Cros-Aarteil S."/>
            <person name="Calhoun S."/>
            <person name="Haridas S."/>
            <person name="Kuo A."/>
            <person name="Mondo S."/>
            <person name="Pangilinan J."/>
            <person name="Riley R."/>
            <person name="Labutti K."/>
            <person name="Andreopoulos B."/>
            <person name="Lipzen A."/>
            <person name="Chen C."/>
            <person name="Yanf M."/>
            <person name="Daum C."/>
            <person name="Ng V."/>
            <person name="Clum A."/>
            <person name="Steindorff A."/>
            <person name="Ohm R."/>
            <person name="Martin F."/>
            <person name="Silar P."/>
            <person name="Natvig D."/>
            <person name="Lalanne C."/>
            <person name="Gautier V."/>
            <person name="Ament-Velasquez S.L."/>
            <person name="Kruys A."/>
            <person name="Hutchinson M.I."/>
            <person name="Powell A.J."/>
            <person name="Barry K."/>
            <person name="Miller A.N."/>
            <person name="Grigoriev I.V."/>
            <person name="Debuchy R."/>
            <person name="Gladieux P."/>
            <person name="Thoren M.H."/>
            <person name="Johannesson H."/>
        </authorList>
    </citation>
    <scope>NUCLEOTIDE SEQUENCE</scope>
    <source>
        <strain evidence="2">SMH4607-1</strain>
    </source>
</reference>
<gene>
    <name evidence="2" type="ORF">B0H67DRAFT_571198</name>
</gene>
<feature type="region of interest" description="Disordered" evidence="1">
    <location>
        <begin position="13"/>
        <end position="40"/>
    </location>
</feature>
<dbReference type="Proteomes" id="UP001172102">
    <property type="component" value="Unassembled WGS sequence"/>
</dbReference>
<evidence type="ECO:0000256" key="1">
    <source>
        <dbReference type="SAM" id="MobiDB-lite"/>
    </source>
</evidence>